<accession>A0A8B6F7M3</accession>
<dbReference type="Pfam" id="PF00067">
    <property type="entry name" value="p450"/>
    <property type="match status" value="1"/>
</dbReference>
<comment type="caution">
    <text evidence="4">The sequence shown here is derived from an EMBL/GenBank/DDBJ whole genome shotgun (WGS) entry which is preliminary data.</text>
</comment>
<comment type="cofactor">
    <cofactor evidence="2">
        <name>heme</name>
        <dbReference type="ChEBI" id="CHEBI:30413"/>
    </cofactor>
</comment>
<dbReference type="PRINTS" id="PR00463">
    <property type="entry name" value="EP450I"/>
</dbReference>
<keyword evidence="2" id="KW-0479">Metal-binding</keyword>
<evidence type="ECO:0000256" key="3">
    <source>
        <dbReference type="SAM" id="Phobius"/>
    </source>
</evidence>
<evidence type="ECO:0000256" key="2">
    <source>
        <dbReference type="PIRSR" id="PIRSR602401-1"/>
    </source>
</evidence>
<protein>
    <submittedName>
        <fullName evidence="4">Cholesterol 24-hydroxylase</fullName>
        <ecNumber evidence="4">1.14.14.25</ecNumber>
    </submittedName>
</protein>
<keyword evidence="5" id="KW-1185">Reference proteome</keyword>
<dbReference type="AlphaFoldDB" id="A0A8B6F7M3"/>
<gene>
    <name evidence="4" type="ORF">MGAL_10B074565</name>
</gene>
<dbReference type="CDD" id="cd20613">
    <property type="entry name" value="CYP46A1-like"/>
    <property type="match status" value="1"/>
</dbReference>
<dbReference type="EC" id="1.14.14.25" evidence="4"/>
<keyword evidence="4" id="KW-0560">Oxidoreductase</keyword>
<dbReference type="GO" id="GO:0033781">
    <property type="term" value="F:cholesterol 24-hydroxylase activity"/>
    <property type="evidence" value="ECO:0007669"/>
    <property type="project" value="UniProtKB-EC"/>
</dbReference>
<feature type="non-terminal residue" evidence="4">
    <location>
        <position position="507"/>
    </location>
</feature>
<dbReference type="InterPro" id="IPR039983">
    <property type="entry name" value="CYP46A1"/>
</dbReference>
<dbReference type="Proteomes" id="UP000596742">
    <property type="component" value="Unassembled WGS sequence"/>
</dbReference>
<comment type="similarity">
    <text evidence="1">Belongs to the cytochrome P450 family.</text>
</comment>
<feature type="binding site" description="axial binding residue" evidence="2">
    <location>
        <position position="450"/>
    </location>
    <ligand>
        <name>heme</name>
        <dbReference type="ChEBI" id="CHEBI:30413"/>
    </ligand>
    <ligandPart>
        <name>Fe</name>
        <dbReference type="ChEBI" id="CHEBI:18248"/>
    </ligandPart>
</feature>
<proteinExistence type="inferred from homology"/>
<dbReference type="SUPFAM" id="SSF48264">
    <property type="entry name" value="Cytochrome P450"/>
    <property type="match status" value="1"/>
</dbReference>
<keyword evidence="3" id="KW-0472">Membrane</keyword>
<keyword evidence="2" id="KW-0408">Iron</keyword>
<evidence type="ECO:0000313" key="4">
    <source>
        <dbReference type="EMBL" id="VDI45380.1"/>
    </source>
</evidence>
<evidence type="ECO:0000313" key="5">
    <source>
        <dbReference type="Proteomes" id="UP000596742"/>
    </source>
</evidence>
<name>A0A8B6F7M3_MYTGA</name>
<reference evidence="4" key="1">
    <citation type="submission" date="2018-11" db="EMBL/GenBank/DDBJ databases">
        <authorList>
            <person name="Alioto T."/>
            <person name="Alioto T."/>
        </authorList>
    </citation>
    <scope>NUCLEOTIDE SEQUENCE</scope>
</reference>
<dbReference type="PANTHER" id="PTHR24293">
    <property type="entry name" value="CYTOCHROME P450 FAMILY 46 SUBFAMILY A"/>
    <property type="match status" value="1"/>
</dbReference>
<keyword evidence="3" id="KW-1133">Transmembrane helix</keyword>
<feature type="transmembrane region" description="Helical" evidence="3">
    <location>
        <begin position="6"/>
        <end position="31"/>
    </location>
</feature>
<dbReference type="GO" id="GO:0020037">
    <property type="term" value="F:heme binding"/>
    <property type="evidence" value="ECO:0007669"/>
    <property type="project" value="InterPro"/>
</dbReference>
<dbReference type="PANTHER" id="PTHR24293:SF0">
    <property type="entry name" value="CYP46A1 PROTEIN-RELATED"/>
    <property type="match status" value="1"/>
</dbReference>
<dbReference type="InterPro" id="IPR036396">
    <property type="entry name" value="Cyt_P450_sf"/>
</dbReference>
<dbReference type="EMBL" id="UYJE01006362">
    <property type="protein sequence ID" value="VDI45380.1"/>
    <property type="molecule type" value="Genomic_DNA"/>
</dbReference>
<dbReference type="InterPro" id="IPR001128">
    <property type="entry name" value="Cyt_P450"/>
</dbReference>
<keyword evidence="2" id="KW-0349">Heme</keyword>
<sequence length="507" mass="58512">LYRTTMDWLFVLGVVISVVLCVLTFISIYIIHGRRKYSHIPGPPIDNFFLGNFHLFNKYMKEGMFFSAMTLDLCKKYGPVFKMSFMQATFVFTSDPQAVRELQITGNHPKSYITLEGIIYLFRERFFGKSLVSEIDQKVWVWRRQLMNPCFQKSYLRGLESALNTEIDLLITRLAGLADGKTKVSMLDEFNHLTLDIIGKIAFGMEMNNVVNRTEKSEFTKAIQLCFRGISENVTDPFFTFKISNWSFIKDVRKALRFLRVFSKQCFEERKAAIERGDYTPDDILNHIVKMKLENPELDDEVIVDDIIVFFVAGQETTACLLSFTMICLWQNKDVLKRLRTEVYDAVGMKSYLSIEDVNKMKYLDMVIKESLRLYPPGPNTFREPKHDIEILGYKIPAGTPIAMSTYVSSRLEQYFPDPLKFFPDRFSPDAENKITSYTYYPFTLGPRTCIGKSFAEIEAKIILAKIIQRFNFEMDPGQSFDIEESTTLKPKGGAVCTLTLCDSFEG</sequence>
<dbReference type="OrthoDB" id="6065449at2759"/>
<evidence type="ECO:0000256" key="1">
    <source>
        <dbReference type="ARBA" id="ARBA00010617"/>
    </source>
</evidence>
<dbReference type="GO" id="GO:0006707">
    <property type="term" value="P:cholesterol catabolic process"/>
    <property type="evidence" value="ECO:0007669"/>
    <property type="project" value="InterPro"/>
</dbReference>
<dbReference type="PRINTS" id="PR00385">
    <property type="entry name" value="P450"/>
</dbReference>
<organism evidence="4 5">
    <name type="scientific">Mytilus galloprovincialis</name>
    <name type="common">Mediterranean mussel</name>
    <dbReference type="NCBI Taxonomy" id="29158"/>
    <lineage>
        <taxon>Eukaryota</taxon>
        <taxon>Metazoa</taxon>
        <taxon>Spiralia</taxon>
        <taxon>Lophotrochozoa</taxon>
        <taxon>Mollusca</taxon>
        <taxon>Bivalvia</taxon>
        <taxon>Autobranchia</taxon>
        <taxon>Pteriomorphia</taxon>
        <taxon>Mytilida</taxon>
        <taxon>Mytiloidea</taxon>
        <taxon>Mytilidae</taxon>
        <taxon>Mytilinae</taxon>
        <taxon>Mytilus</taxon>
    </lineage>
</organism>
<keyword evidence="3" id="KW-0812">Transmembrane</keyword>
<dbReference type="GO" id="GO:0005506">
    <property type="term" value="F:iron ion binding"/>
    <property type="evidence" value="ECO:0007669"/>
    <property type="project" value="InterPro"/>
</dbReference>
<dbReference type="InterPro" id="IPR002401">
    <property type="entry name" value="Cyt_P450_E_grp-I"/>
</dbReference>
<dbReference type="Gene3D" id="1.10.630.10">
    <property type="entry name" value="Cytochrome P450"/>
    <property type="match status" value="1"/>
</dbReference>